<evidence type="ECO:0000259" key="6">
    <source>
        <dbReference type="PROSITE" id="PS50850"/>
    </source>
</evidence>
<dbReference type="RefSeq" id="WP_179847521.1">
    <property type="nucleotide sequence ID" value="NZ_JACCBA010000001.1"/>
</dbReference>
<feature type="transmembrane region" description="Helical" evidence="5">
    <location>
        <begin position="205"/>
        <end position="224"/>
    </location>
</feature>
<dbReference type="PANTHER" id="PTHR42718">
    <property type="entry name" value="MAJOR FACILITATOR SUPERFAMILY MULTIDRUG TRANSPORTER MFSC"/>
    <property type="match status" value="1"/>
</dbReference>
<dbReference type="Gene3D" id="1.20.1250.20">
    <property type="entry name" value="MFS general substrate transporter like domains"/>
    <property type="match status" value="1"/>
</dbReference>
<gene>
    <name evidence="7" type="ORF">BJY14_007061</name>
</gene>
<evidence type="ECO:0000256" key="2">
    <source>
        <dbReference type="ARBA" id="ARBA00022692"/>
    </source>
</evidence>
<feature type="domain" description="Major facilitator superfamily (MFS) profile" evidence="6">
    <location>
        <begin position="21"/>
        <end position="460"/>
    </location>
</feature>
<dbReference type="InterPro" id="IPR005829">
    <property type="entry name" value="Sugar_transporter_CS"/>
</dbReference>
<evidence type="ECO:0000313" key="8">
    <source>
        <dbReference type="Proteomes" id="UP000529783"/>
    </source>
</evidence>
<evidence type="ECO:0000256" key="5">
    <source>
        <dbReference type="SAM" id="Phobius"/>
    </source>
</evidence>
<dbReference type="AlphaFoldDB" id="A0A7Y9ENL3"/>
<feature type="transmembrane region" description="Helical" evidence="5">
    <location>
        <begin position="55"/>
        <end position="76"/>
    </location>
</feature>
<feature type="transmembrane region" description="Helical" evidence="5">
    <location>
        <begin position="88"/>
        <end position="107"/>
    </location>
</feature>
<dbReference type="InterPro" id="IPR011701">
    <property type="entry name" value="MFS"/>
</dbReference>
<keyword evidence="2 5" id="KW-0812">Transmembrane</keyword>
<keyword evidence="8" id="KW-1185">Reference proteome</keyword>
<feature type="transmembrane region" description="Helical" evidence="5">
    <location>
        <begin position="367"/>
        <end position="393"/>
    </location>
</feature>
<dbReference type="EMBL" id="JACCBA010000001">
    <property type="protein sequence ID" value="NYD51078.1"/>
    <property type="molecule type" value="Genomic_DNA"/>
</dbReference>
<dbReference type="PRINTS" id="PR01036">
    <property type="entry name" value="TCRTETB"/>
</dbReference>
<evidence type="ECO:0000256" key="4">
    <source>
        <dbReference type="ARBA" id="ARBA00023136"/>
    </source>
</evidence>
<dbReference type="InterPro" id="IPR036259">
    <property type="entry name" value="MFS_trans_sf"/>
</dbReference>
<dbReference type="GO" id="GO:0005886">
    <property type="term" value="C:plasma membrane"/>
    <property type="evidence" value="ECO:0007669"/>
    <property type="project" value="UniProtKB-SubCell"/>
</dbReference>
<keyword evidence="3 5" id="KW-1133">Transmembrane helix</keyword>
<evidence type="ECO:0000256" key="1">
    <source>
        <dbReference type="ARBA" id="ARBA00004651"/>
    </source>
</evidence>
<feature type="transmembrane region" description="Helical" evidence="5">
    <location>
        <begin position="147"/>
        <end position="168"/>
    </location>
</feature>
<proteinExistence type="predicted"/>
<dbReference type="Gene3D" id="1.20.1720.10">
    <property type="entry name" value="Multidrug resistance protein D"/>
    <property type="match status" value="1"/>
</dbReference>
<dbReference type="SUPFAM" id="SSF103473">
    <property type="entry name" value="MFS general substrate transporter"/>
    <property type="match status" value="1"/>
</dbReference>
<feature type="transmembrane region" description="Helical" evidence="5">
    <location>
        <begin position="236"/>
        <end position="254"/>
    </location>
</feature>
<feature type="transmembrane region" description="Helical" evidence="5">
    <location>
        <begin position="413"/>
        <end position="431"/>
    </location>
</feature>
<feature type="transmembrane region" description="Helical" evidence="5">
    <location>
        <begin position="437"/>
        <end position="455"/>
    </location>
</feature>
<feature type="transmembrane region" description="Helical" evidence="5">
    <location>
        <begin position="113"/>
        <end position="135"/>
    </location>
</feature>
<feature type="transmembrane region" description="Helical" evidence="5">
    <location>
        <begin position="305"/>
        <end position="328"/>
    </location>
</feature>
<keyword evidence="4 5" id="KW-0472">Membrane</keyword>
<reference evidence="7 8" key="1">
    <citation type="submission" date="2020-07" db="EMBL/GenBank/DDBJ databases">
        <title>Sequencing the genomes of 1000 actinobacteria strains.</title>
        <authorList>
            <person name="Klenk H.-P."/>
        </authorList>
    </citation>
    <scope>NUCLEOTIDE SEQUENCE [LARGE SCALE GENOMIC DNA]</scope>
    <source>
        <strain evidence="7 8">DSM 40398</strain>
    </source>
</reference>
<sequence>MTTETQTGTAPPRTAAARRYVPWLAAGATFLAMLDATAANLAVADLHADFPGSTLSGLTWVITLYAVLFAALLAPAGRLADLVGRRSLYLWGTGLFTLASLACAVAPNLPVLLATRAAQGAAAAALIPASLALLLHDTPPERRARSIGLWSAAGAFAAAIGPGLGGVLVDLSGWRSLFLINVPIGLAMLLGGRRLPRAAGGAGRLPDLAGTLLLAAGVGGVALGVTQSRDWAWTDARTLGLLLGGAALFALALWRSARHPVPALEISLWRNRRFAAANAASFLYGTALYAWLLAGVLYLTGEWHYSILKAGFASTPGAFTATAAAVAAGRLASRFGVRPAVTGGALIIAASGTWAVAALPAEPHYATFWLPLGLLAGTGMGMISTGTATAAALSAGPSRFAGATGLNTTARQLGGVLGIAVLAALLPENAALGDYTAVYLFCTTSAVFIAVLSSFGPGGPPSSSTAGDRWHRSGSP</sequence>
<dbReference type="Pfam" id="PF07690">
    <property type="entry name" value="MFS_1"/>
    <property type="match status" value="1"/>
</dbReference>
<dbReference type="GO" id="GO:0022857">
    <property type="term" value="F:transmembrane transporter activity"/>
    <property type="evidence" value="ECO:0007669"/>
    <property type="project" value="InterPro"/>
</dbReference>
<comment type="caution">
    <text evidence="7">The sequence shown here is derived from an EMBL/GenBank/DDBJ whole genome shotgun (WGS) entry which is preliminary data.</text>
</comment>
<feature type="transmembrane region" description="Helical" evidence="5">
    <location>
        <begin position="340"/>
        <end position="361"/>
    </location>
</feature>
<accession>A0A7Y9ENL3</accession>
<comment type="subcellular location">
    <subcellularLocation>
        <location evidence="1">Cell membrane</location>
        <topology evidence="1">Multi-pass membrane protein</topology>
    </subcellularLocation>
</comment>
<dbReference type="PANTHER" id="PTHR42718:SF48">
    <property type="entry name" value="CONSERVED TWO-DOMAIN MEMBRANE PROTEIN-RELATED"/>
    <property type="match status" value="1"/>
</dbReference>
<evidence type="ECO:0000256" key="3">
    <source>
        <dbReference type="ARBA" id="ARBA00022989"/>
    </source>
</evidence>
<dbReference type="InterPro" id="IPR020846">
    <property type="entry name" value="MFS_dom"/>
</dbReference>
<evidence type="ECO:0000313" key="7">
    <source>
        <dbReference type="EMBL" id="NYD51078.1"/>
    </source>
</evidence>
<name>A0A7Y9ENL3_9ACTN</name>
<feature type="transmembrane region" description="Helical" evidence="5">
    <location>
        <begin position="20"/>
        <end position="43"/>
    </location>
</feature>
<dbReference type="PROSITE" id="PS50850">
    <property type="entry name" value="MFS"/>
    <property type="match status" value="1"/>
</dbReference>
<dbReference type="PROSITE" id="PS00216">
    <property type="entry name" value="SUGAR_TRANSPORT_1"/>
    <property type="match status" value="1"/>
</dbReference>
<dbReference type="Proteomes" id="UP000529783">
    <property type="component" value="Unassembled WGS sequence"/>
</dbReference>
<organism evidence="7 8">
    <name type="scientific">Actinomadura luteofluorescens</name>
    <dbReference type="NCBI Taxonomy" id="46163"/>
    <lineage>
        <taxon>Bacteria</taxon>
        <taxon>Bacillati</taxon>
        <taxon>Actinomycetota</taxon>
        <taxon>Actinomycetes</taxon>
        <taxon>Streptosporangiales</taxon>
        <taxon>Thermomonosporaceae</taxon>
        <taxon>Actinomadura</taxon>
    </lineage>
</organism>
<protein>
    <submittedName>
        <fullName evidence="7">EmrB/QacA subfamily drug resistance transporter</fullName>
    </submittedName>
</protein>
<feature type="transmembrane region" description="Helical" evidence="5">
    <location>
        <begin position="275"/>
        <end position="299"/>
    </location>
</feature>
<dbReference type="CDD" id="cd17321">
    <property type="entry name" value="MFS_MMR_MDR_like"/>
    <property type="match status" value="1"/>
</dbReference>
<feature type="transmembrane region" description="Helical" evidence="5">
    <location>
        <begin position="174"/>
        <end position="193"/>
    </location>
</feature>